<dbReference type="InterPro" id="IPR036249">
    <property type="entry name" value="Thioredoxin-like_sf"/>
</dbReference>
<dbReference type="InterPro" id="IPR013766">
    <property type="entry name" value="Thioredoxin_domain"/>
</dbReference>
<dbReference type="Gene3D" id="3.40.30.10">
    <property type="entry name" value="Glutaredoxin"/>
    <property type="match status" value="1"/>
</dbReference>
<reference evidence="3 4" key="1">
    <citation type="submission" date="2018-04" db="EMBL/GenBank/DDBJ databases">
        <title>Genomic Encyclopedia of Archaeal and Bacterial Type Strains, Phase II (KMG-II): from individual species to whole genera.</title>
        <authorList>
            <person name="Goeker M."/>
        </authorList>
    </citation>
    <scope>NUCLEOTIDE SEQUENCE [LARGE SCALE GENOMIC DNA]</scope>
    <source>
        <strain evidence="3 4">DSM 28823</strain>
    </source>
</reference>
<keyword evidence="4" id="KW-1185">Reference proteome</keyword>
<keyword evidence="1" id="KW-0732">Signal</keyword>
<accession>A0A2T5C4J1</accession>
<dbReference type="PANTHER" id="PTHR15337">
    <property type="entry name" value="ANTERIOR GRADIENT PROTEIN-RELATED"/>
    <property type="match status" value="1"/>
</dbReference>
<gene>
    <name evidence="3" type="ORF">C8N47_10360</name>
</gene>
<evidence type="ECO:0000313" key="3">
    <source>
        <dbReference type="EMBL" id="PTN09766.1"/>
    </source>
</evidence>
<dbReference type="Pfam" id="PF13899">
    <property type="entry name" value="Thioredoxin_7"/>
    <property type="match status" value="1"/>
</dbReference>
<evidence type="ECO:0000259" key="2">
    <source>
        <dbReference type="PROSITE" id="PS51352"/>
    </source>
</evidence>
<proteinExistence type="predicted"/>
<evidence type="ECO:0000313" key="4">
    <source>
        <dbReference type="Proteomes" id="UP000243525"/>
    </source>
</evidence>
<dbReference type="InterPro" id="IPR051099">
    <property type="entry name" value="AGR/TXD"/>
</dbReference>
<dbReference type="AlphaFoldDB" id="A0A2T5C4J1"/>
<evidence type="ECO:0000256" key="1">
    <source>
        <dbReference type="ARBA" id="ARBA00022729"/>
    </source>
</evidence>
<protein>
    <submittedName>
        <fullName evidence="3">Thioredoxin-related protein</fullName>
    </submittedName>
</protein>
<dbReference type="Proteomes" id="UP000243525">
    <property type="component" value="Unassembled WGS sequence"/>
</dbReference>
<feature type="domain" description="Thioredoxin" evidence="2">
    <location>
        <begin position="1"/>
        <end position="137"/>
    </location>
</feature>
<dbReference type="EMBL" id="QAAD01000003">
    <property type="protein sequence ID" value="PTN09766.1"/>
    <property type="molecule type" value="Genomic_DNA"/>
</dbReference>
<name>A0A2T5C4J1_9BACT</name>
<dbReference type="PANTHER" id="PTHR15337:SF11">
    <property type="entry name" value="THIOREDOXIN DOMAIN-CONTAINING PROTEIN"/>
    <property type="match status" value="1"/>
</dbReference>
<dbReference type="PROSITE" id="PS51352">
    <property type="entry name" value="THIOREDOXIN_2"/>
    <property type="match status" value="1"/>
</dbReference>
<dbReference type="SUPFAM" id="SSF52833">
    <property type="entry name" value="Thioredoxin-like"/>
    <property type="match status" value="1"/>
</dbReference>
<comment type="caution">
    <text evidence="3">The sequence shown here is derived from an EMBL/GenBank/DDBJ whole genome shotgun (WGS) entry which is preliminary data.</text>
</comment>
<organism evidence="3 4">
    <name type="scientific">Mangrovibacterium marinum</name>
    <dbReference type="NCBI Taxonomy" id="1639118"/>
    <lineage>
        <taxon>Bacteria</taxon>
        <taxon>Pseudomonadati</taxon>
        <taxon>Bacteroidota</taxon>
        <taxon>Bacteroidia</taxon>
        <taxon>Marinilabiliales</taxon>
        <taxon>Prolixibacteraceae</taxon>
        <taxon>Mangrovibacterium</taxon>
    </lineage>
</organism>
<sequence length="137" mass="15712">MLLLLAVASSLSAQNWLTSFDEAKATARQENKKLIMVFQGSDWCAPCMKLERKIWNSDRFKAYAKQHFVMLKLDFPRKKANALPEAQQQQNEQLAEEYNKHGFFPLVVVLDSEGQLLGETGYKQVSPDEYIEIINSL</sequence>